<reference evidence="8 9" key="1">
    <citation type="submission" date="2021-01" db="EMBL/GenBank/DDBJ databases">
        <title>Whole genome shotgun sequence of Microbispora siamensis NBRC 104113.</title>
        <authorList>
            <person name="Komaki H."/>
            <person name="Tamura T."/>
        </authorList>
    </citation>
    <scope>NUCLEOTIDE SEQUENCE [LARGE SCALE GENOMIC DNA]</scope>
    <source>
        <strain evidence="8 9">NBRC 104113</strain>
    </source>
</reference>
<dbReference type="PROSITE" id="PS52004">
    <property type="entry name" value="KS3_2"/>
    <property type="match status" value="1"/>
</dbReference>
<dbReference type="Gene3D" id="3.10.129.110">
    <property type="entry name" value="Polyketide synthase dehydratase"/>
    <property type="match status" value="1"/>
</dbReference>
<dbReference type="Pfam" id="PF00550">
    <property type="entry name" value="PP-binding"/>
    <property type="match status" value="1"/>
</dbReference>
<evidence type="ECO:0000256" key="2">
    <source>
        <dbReference type="ARBA" id="ARBA00022553"/>
    </source>
</evidence>
<accession>A0ABQ4GCU5</accession>
<dbReference type="InterPro" id="IPR020807">
    <property type="entry name" value="PKS_DH"/>
</dbReference>
<dbReference type="PROSITE" id="PS00606">
    <property type="entry name" value="KS3_1"/>
    <property type="match status" value="1"/>
</dbReference>
<feature type="region of interest" description="C-terminal hotdog fold" evidence="4">
    <location>
        <begin position="1039"/>
        <end position="1190"/>
    </location>
</feature>
<feature type="domain" description="PKS/mFAS DH" evidence="7">
    <location>
        <begin position="901"/>
        <end position="1190"/>
    </location>
</feature>
<organism evidence="8 9">
    <name type="scientific">Microbispora siamensis</name>
    <dbReference type="NCBI Taxonomy" id="564413"/>
    <lineage>
        <taxon>Bacteria</taxon>
        <taxon>Bacillati</taxon>
        <taxon>Actinomycetota</taxon>
        <taxon>Actinomycetes</taxon>
        <taxon>Streptosporangiales</taxon>
        <taxon>Streptosporangiaceae</taxon>
        <taxon>Microbispora</taxon>
    </lineage>
</organism>
<dbReference type="Pfam" id="PF14765">
    <property type="entry name" value="PS-DH"/>
    <property type="match status" value="1"/>
</dbReference>
<dbReference type="Gene3D" id="1.10.1200.10">
    <property type="entry name" value="ACP-like"/>
    <property type="match status" value="1"/>
</dbReference>
<dbReference type="SUPFAM" id="SSF47336">
    <property type="entry name" value="ACP-like"/>
    <property type="match status" value="1"/>
</dbReference>
<dbReference type="InterPro" id="IPR049900">
    <property type="entry name" value="PKS_mFAS_DH"/>
</dbReference>
<dbReference type="InterPro" id="IPR006162">
    <property type="entry name" value="Ppantetheine_attach_site"/>
</dbReference>
<dbReference type="InterPro" id="IPR057326">
    <property type="entry name" value="KR_dom"/>
</dbReference>
<gene>
    <name evidence="8" type="ORF">Msi02_00020</name>
</gene>
<dbReference type="Gene3D" id="3.40.50.720">
    <property type="entry name" value="NAD(P)-binding Rossmann-like Domain"/>
    <property type="match status" value="1"/>
</dbReference>
<dbReference type="SMART" id="SM00825">
    <property type="entry name" value="PKS_KS"/>
    <property type="match status" value="1"/>
</dbReference>
<dbReference type="InterPro" id="IPR049551">
    <property type="entry name" value="PKS_DH_C"/>
</dbReference>
<dbReference type="Proteomes" id="UP000660454">
    <property type="component" value="Unassembled WGS sequence"/>
</dbReference>
<dbReference type="InterPro" id="IPR016039">
    <property type="entry name" value="Thiolase-like"/>
</dbReference>
<dbReference type="Gene3D" id="3.40.366.10">
    <property type="entry name" value="Malonyl-Coenzyme A Acyl Carrier Protein, domain 2"/>
    <property type="match status" value="1"/>
</dbReference>
<dbReference type="Pfam" id="PF00698">
    <property type="entry name" value="Acyl_transf_1"/>
    <property type="match status" value="1"/>
</dbReference>
<evidence type="ECO:0000313" key="9">
    <source>
        <dbReference type="Proteomes" id="UP000660454"/>
    </source>
</evidence>
<dbReference type="EMBL" id="BOOF01000001">
    <property type="protein sequence ID" value="GIH59185.1"/>
    <property type="molecule type" value="Genomic_DNA"/>
</dbReference>
<evidence type="ECO:0000259" key="7">
    <source>
        <dbReference type="PROSITE" id="PS52019"/>
    </source>
</evidence>
<dbReference type="Pfam" id="PF16197">
    <property type="entry name" value="KAsynt_C_assoc"/>
    <property type="match status" value="1"/>
</dbReference>
<keyword evidence="1" id="KW-0596">Phosphopantetheine</keyword>
<dbReference type="Pfam" id="PF21089">
    <property type="entry name" value="PKS_DH_N"/>
    <property type="match status" value="1"/>
</dbReference>
<dbReference type="Pfam" id="PF00109">
    <property type="entry name" value="ketoacyl-synt"/>
    <property type="match status" value="1"/>
</dbReference>
<dbReference type="PROSITE" id="PS52019">
    <property type="entry name" value="PKS_MFAS_DH"/>
    <property type="match status" value="1"/>
</dbReference>
<dbReference type="SUPFAM" id="SSF55048">
    <property type="entry name" value="Probable ACP-binding domain of malonyl-CoA ACP transacylase"/>
    <property type="match status" value="1"/>
</dbReference>
<feature type="active site" description="Proton donor; for dehydratase activity" evidence="4">
    <location>
        <position position="1103"/>
    </location>
</feature>
<evidence type="ECO:0000313" key="8">
    <source>
        <dbReference type="EMBL" id="GIH59185.1"/>
    </source>
</evidence>
<dbReference type="Gene3D" id="3.40.47.10">
    <property type="match status" value="1"/>
</dbReference>
<dbReference type="InterPro" id="IPR014030">
    <property type="entry name" value="Ketoacyl_synth_N"/>
</dbReference>
<dbReference type="Pfam" id="PF08659">
    <property type="entry name" value="KR"/>
    <property type="match status" value="1"/>
</dbReference>
<feature type="domain" description="Carrier" evidence="5">
    <location>
        <begin position="1701"/>
        <end position="1775"/>
    </location>
</feature>
<feature type="domain" description="Ketosynthase family 3 (KS3)" evidence="6">
    <location>
        <begin position="11"/>
        <end position="435"/>
    </location>
</feature>
<dbReference type="SUPFAM" id="SSF53901">
    <property type="entry name" value="Thiolase-like"/>
    <property type="match status" value="1"/>
</dbReference>
<dbReference type="InterPro" id="IPR013968">
    <property type="entry name" value="PKS_KR"/>
</dbReference>
<dbReference type="InterPro" id="IPR016035">
    <property type="entry name" value="Acyl_Trfase/lysoPLipase"/>
</dbReference>
<dbReference type="InterPro" id="IPR014043">
    <property type="entry name" value="Acyl_transferase_dom"/>
</dbReference>
<dbReference type="InterPro" id="IPR036291">
    <property type="entry name" value="NAD(P)-bd_dom_sf"/>
</dbReference>
<evidence type="ECO:0000256" key="3">
    <source>
        <dbReference type="ARBA" id="ARBA00022679"/>
    </source>
</evidence>
<dbReference type="SMART" id="SM00827">
    <property type="entry name" value="PKS_AT"/>
    <property type="match status" value="1"/>
</dbReference>
<feature type="active site" description="Proton acceptor; for dehydratase activity" evidence="4">
    <location>
        <position position="933"/>
    </location>
</feature>
<dbReference type="SMART" id="SM00823">
    <property type="entry name" value="PKS_PP"/>
    <property type="match status" value="1"/>
</dbReference>
<dbReference type="SMART" id="SM00826">
    <property type="entry name" value="PKS_DH"/>
    <property type="match status" value="1"/>
</dbReference>
<dbReference type="InterPro" id="IPR018201">
    <property type="entry name" value="Ketoacyl_synth_AS"/>
</dbReference>
<dbReference type="PROSITE" id="PS50075">
    <property type="entry name" value="CARRIER"/>
    <property type="match status" value="1"/>
</dbReference>
<dbReference type="SMART" id="SM00822">
    <property type="entry name" value="PKS_KR"/>
    <property type="match status" value="1"/>
</dbReference>
<dbReference type="InterPro" id="IPR050091">
    <property type="entry name" value="PKS_NRPS_Biosynth_Enz"/>
</dbReference>
<dbReference type="CDD" id="cd00833">
    <property type="entry name" value="PKS"/>
    <property type="match status" value="1"/>
</dbReference>
<dbReference type="InterPro" id="IPR001227">
    <property type="entry name" value="Ac_transferase_dom_sf"/>
</dbReference>
<evidence type="ECO:0000256" key="1">
    <source>
        <dbReference type="ARBA" id="ARBA00022450"/>
    </source>
</evidence>
<evidence type="ECO:0000259" key="5">
    <source>
        <dbReference type="PROSITE" id="PS50075"/>
    </source>
</evidence>
<keyword evidence="9" id="KW-1185">Reference proteome</keyword>
<dbReference type="CDD" id="cd08955">
    <property type="entry name" value="KR_2_FAS_SDR_x"/>
    <property type="match status" value="1"/>
</dbReference>
<name>A0ABQ4GCU5_9ACTN</name>
<dbReference type="InterPro" id="IPR014031">
    <property type="entry name" value="Ketoacyl_synth_C"/>
</dbReference>
<dbReference type="InterPro" id="IPR020841">
    <property type="entry name" value="PKS_Beta-ketoAc_synthase_dom"/>
</dbReference>
<dbReference type="InterPro" id="IPR049552">
    <property type="entry name" value="PKS_DH_N"/>
</dbReference>
<keyword evidence="3" id="KW-0808">Transferase</keyword>
<proteinExistence type="predicted"/>
<protein>
    <submittedName>
        <fullName evidence="8">Polyketide synthase</fullName>
    </submittedName>
</protein>
<sequence>MSSNHETRPALEPIAVVGMACRLPGARSPEELWELLCRGENAISEIPSDRFPIEEVYAPASGVPGKLASKYGGFVSGIDEFDAEFFGISPREAAATDPQHRMVMEVAWEAFEDAGLVLERMPELTGAVFMGVITNDYWDRQSGVLEELDVHTVTGSAKGGNAGRISHALNLTGMSVALDAACSSSLVAVQLAVQSLRAGSCDLAFAGGVNAILTPDHGIGFSQGAMMALDGQCKAFDARANGYVRSEGVGVLVLKTLSRALADGDRIHALIRGAAAGNDGHSDGFMAPQVHGQQAALRAAYRDAGVDPASVAYVEAHGTGTSVGDPVEIAALDGVLGQGRPKDRPLLVGSVKTNLGHTEAAAGVTGLIKTVLCVKNGWLPASLNFTTPNPSIAWDEIRVRVCDRGEVWPQENQPRRAGVSSFGITGTNVHIVVEEPPQTTHPDESREGGDRPMLLPVSARTPGALTALGARYRDLLQTASLQDVAAAAGVRRTHHDQRLAVVAVTAEEAAAKLDAYAANGHAEGVYTGEADELGGANRTAWVFPGQGAQWVGMGRDLLDQEPVFAAAIADCENMMRRYADWSLTAELRADPEASRLTEIDVAQPAIFAVQVALARLWRSWGFEPDAVIGHSMGEVAAAHVAGVLDLDDAARIICGRSRLIRATSGRGAMAAVELSPERAEALIAERGGRAVLAVHNGPASCVLAGAAEEIDAILRDLDAEGVFGRRVQVDIASHSPQMDPLREPLLELLAPLRPRQGDVPLISTVTGRFVDGASMDGAYWVDNLREPVLFADAVQHLAGSGFDTFVEFSPNPLLARAVQQNLRHAGGDGVVVTALTRDTPGRTALLEAAAELYVNGRAVDFSRLQPHRGHHVPLPSYPWQHARYWKDPVRRPGVVRDGGGHPIIGAALTLAPADTLVWDFDLDTERLPYLHHHQVHDMPMLSGTAFHELALAAGEEAYRGRTFAVEDLRIERAVFLTADVPQRLQARLDPAGADHTRRWTCYLADTTGETTEWSPVATALVCSTNSPEEAPWEGRPDLTCYPWTVDVGEHYAALRRRGIQQTGPFQAIVALHRAEAAVAAELRLDASITAGLDRYMFHPALLDAALQPVMALLDDTGGAHHTYLPVRTTRCRAHRRLWAGTRLWSTAVRISPADDPGLVEFDVLVKDDEGRVVASVDGFQIRRLDEDPPEVTERKAARLLYGVEWAELDPLPDPAPGHAPWLVVSDSPVGAELCDSLAAAGGEPLLVQPGAGYRRLDPRRCVLDPASTQDWTMLIKEQTASGAWPPRAVVRLSAPHSGEGATGPEALAGSYEVLTLVKALTSDPQAAPRLWLVTTAAQAPDGIGDVDPTHTAVWGLGRVIPYEHPELRCSLIDLPGNPDSGVLRALSAEIRNDGTETEIALRGGRRYAGRLSRRPLPPARPVPVRPDATYLIAGGCGGVGLLTADWLVRNGARHLVLVGRSGAPESAAEQIAAMRSAGANVHVAAADIASREAVADLLNRIARDMPPLRGVVNSAVVLDDGTLAQLDHARFFAPMSPKVDGSWNLHELTRHLPLDFFLMYSSAASVIGSPGQGNYSAANGYQDGLAWHRQSCGLPALTVNWGQWAATGQVAKANKDLRLNERGFAGFAPAEAQAVLGRLLSSPHAQASVMSFDPTAWTHYFPALRTSSLLRHLVQDESPDASAADLDRAALACLGEEEAGQLIAAYLCRQVAAVVQLPEEKVDPAQRPHRLGLDSLMAVQLRNRIAADLEINVPVAVFLQRRTIGDLATVALAHLRESAVTPHSSDPAGPGR</sequence>
<dbReference type="InterPro" id="IPR020806">
    <property type="entry name" value="PKS_PP-bd"/>
</dbReference>
<dbReference type="InterPro" id="IPR042104">
    <property type="entry name" value="PKS_dehydratase_sf"/>
</dbReference>
<evidence type="ECO:0000256" key="4">
    <source>
        <dbReference type="PROSITE-ProRule" id="PRU01363"/>
    </source>
</evidence>
<evidence type="ECO:0000259" key="6">
    <source>
        <dbReference type="PROSITE" id="PS52004"/>
    </source>
</evidence>
<dbReference type="InterPro" id="IPR016036">
    <property type="entry name" value="Malonyl_transacylase_ACP-bd"/>
</dbReference>
<dbReference type="PANTHER" id="PTHR43775:SF37">
    <property type="entry name" value="SI:DKEY-61P9.11"/>
    <property type="match status" value="1"/>
</dbReference>
<keyword evidence="2" id="KW-0597">Phosphoprotein</keyword>
<dbReference type="InterPro" id="IPR036736">
    <property type="entry name" value="ACP-like_sf"/>
</dbReference>
<dbReference type="PROSITE" id="PS00012">
    <property type="entry name" value="PHOSPHOPANTETHEINE"/>
    <property type="match status" value="1"/>
</dbReference>
<dbReference type="InterPro" id="IPR032821">
    <property type="entry name" value="PKS_assoc"/>
</dbReference>
<dbReference type="InterPro" id="IPR009081">
    <property type="entry name" value="PP-bd_ACP"/>
</dbReference>
<dbReference type="Pfam" id="PF02801">
    <property type="entry name" value="Ketoacyl-synt_C"/>
    <property type="match status" value="1"/>
</dbReference>
<dbReference type="SUPFAM" id="SSF52151">
    <property type="entry name" value="FabD/lysophospholipase-like"/>
    <property type="match status" value="1"/>
</dbReference>
<feature type="region of interest" description="N-terminal hotdog fold" evidence="4">
    <location>
        <begin position="901"/>
        <end position="1028"/>
    </location>
</feature>
<dbReference type="PANTHER" id="PTHR43775">
    <property type="entry name" value="FATTY ACID SYNTHASE"/>
    <property type="match status" value="1"/>
</dbReference>
<dbReference type="SUPFAM" id="SSF51735">
    <property type="entry name" value="NAD(P)-binding Rossmann-fold domains"/>
    <property type="match status" value="2"/>
</dbReference>
<dbReference type="RefSeq" id="WP_204046494.1">
    <property type="nucleotide sequence ID" value="NZ_BOOF01000001.1"/>
</dbReference>
<dbReference type="Gene3D" id="3.30.70.3290">
    <property type="match status" value="1"/>
</dbReference>
<comment type="caution">
    <text evidence="8">The sequence shown here is derived from an EMBL/GenBank/DDBJ whole genome shotgun (WGS) entry which is preliminary data.</text>
</comment>